<dbReference type="AlphaFoldDB" id="A0A444WHW8"/>
<dbReference type="RefSeq" id="WP_129749237.1">
    <property type="nucleotide sequence ID" value="NZ_JUIW01000001.1"/>
</dbReference>
<organism evidence="2 3">
    <name type="scientific">Flavobacterium beibuense</name>
    <dbReference type="NCBI Taxonomy" id="657326"/>
    <lineage>
        <taxon>Bacteria</taxon>
        <taxon>Pseudomonadati</taxon>
        <taxon>Bacteroidota</taxon>
        <taxon>Flavobacteriia</taxon>
        <taxon>Flavobacteriales</taxon>
        <taxon>Flavobacteriaceae</taxon>
        <taxon>Flavobacterium</taxon>
    </lineage>
</organism>
<sequence>MMRIKNLNRNKTIVQQVNAIRVKYPDWKVSFDSYQLKAVGSLQPTPRSETYTIEIKFHILKPIQIRVLNPVLVKNKKGEKIPHMYSQETLCLFMPKYAEFTRKMYISDTIIPWTSLWLYYYEVWHATDKWLGGGEHPE</sequence>
<comment type="caution">
    <text evidence="2">The sequence shown here is derived from an EMBL/GenBank/DDBJ whole genome shotgun (WGS) entry which is preliminary data.</text>
</comment>
<proteinExistence type="predicted"/>
<dbReference type="InterPro" id="IPR058588">
    <property type="entry name" value="E2-CBASS"/>
</dbReference>
<dbReference type="Proteomes" id="UP000289775">
    <property type="component" value="Unassembled WGS sequence"/>
</dbReference>
<reference evidence="2 3" key="1">
    <citation type="submission" date="2014-12" db="EMBL/GenBank/DDBJ databases">
        <title>Genome sequence of Flavobacterium beibuense RSKm HC5.</title>
        <authorList>
            <person name="Kim J.F."/>
            <person name="Song J.Y."/>
            <person name="Kwak M.-J."/>
            <person name="Lee S.-W."/>
        </authorList>
    </citation>
    <scope>NUCLEOTIDE SEQUENCE [LARGE SCALE GENOMIC DNA]</scope>
    <source>
        <strain evidence="2 3">RSKm HC5</strain>
    </source>
</reference>
<keyword evidence="3" id="KW-1185">Reference proteome</keyword>
<gene>
    <name evidence="2" type="ORF">NU09_0043</name>
</gene>
<protein>
    <recommendedName>
        <fullName evidence="1">Type II CBASS E2 protein domain-containing protein</fullName>
    </recommendedName>
</protein>
<accession>A0A444WHW8</accession>
<name>A0A444WHW8_9FLAO</name>
<evidence type="ECO:0000313" key="3">
    <source>
        <dbReference type="Proteomes" id="UP000289775"/>
    </source>
</evidence>
<dbReference type="OrthoDB" id="4736406at2"/>
<dbReference type="Pfam" id="PF26395">
    <property type="entry name" value="E2-CBASS"/>
    <property type="match status" value="1"/>
</dbReference>
<dbReference type="EMBL" id="JUIW01000001">
    <property type="protein sequence ID" value="RYJ45451.1"/>
    <property type="molecule type" value="Genomic_DNA"/>
</dbReference>
<feature type="domain" description="Type II CBASS E2 protein" evidence="1">
    <location>
        <begin position="16"/>
        <end position="137"/>
    </location>
</feature>
<evidence type="ECO:0000259" key="1">
    <source>
        <dbReference type="Pfam" id="PF26395"/>
    </source>
</evidence>
<evidence type="ECO:0000313" key="2">
    <source>
        <dbReference type="EMBL" id="RYJ45451.1"/>
    </source>
</evidence>